<comment type="similarity">
    <text evidence="2 11">Belongs to the 'phage' integrase family. XerC subfamily.</text>
</comment>
<dbReference type="RefSeq" id="WP_064024047.1">
    <property type="nucleotide sequence ID" value="NZ_LUUK01000009.1"/>
</dbReference>
<dbReference type="GO" id="GO:0006313">
    <property type="term" value="P:DNA transposition"/>
    <property type="evidence" value="ECO:0007669"/>
    <property type="project" value="UniProtKB-UniRule"/>
</dbReference>
<dbReference type="PANTHER" id="PTHR30349">
    <property type="entry name" value="PHAGE INTEGRASE-RELATED"/>
    <property type="match status" value="1"/>
</dbReference>
<dbReference type="HAMAP" id="MF_01808">
    <property type="entry name" value="Recomb_XerC_XerD"/>
    <property type="match status" value="1"/>
</dbReference>
<feature type="active site" evidence="11">
    <location>
        <position position="148"/>
    </location>
</feature>
<dbReference type="PROSITE" id="PS51900">
    <property type="entry name" value="CB"/>
    <property type="match status" value="1"/>
</dbReference>
<dbReference type="PROSITE" id="PS51898">
    <property type="entry name" value="TYR_RECOMBINASE"/>
    <property type="match status" value="1"/>
</dbReference>
<keyword evidence="7 11" id="KW-0229">DNA integration</keyword>
<dbReference type="Gene3D" id="1.10.150.130">
    <property type="match status" value="1"/>
</dbReference>
<organism evidence="14 15">
    <name type="scientific">Methylomonas koyamae</name>
    <dbReference type="NCBI Taxonomy" id="702114"/>
    <lineage>
        <taxon>Bacteria</taxon>
        <taxon>Pseudomonadati</taxon>
        <taxon>Pseudomonadota</taxon>
        <taxon>Gammaproteobacteria</taxon>
        <taxon>Methylococcales</taxon>
        <taxon>Methylococcaceae</taxon>
        <taxon>Methylomonas</taxon>
    </lineage>
</organism>
<feature type="domain" description="Tyr recombinase" evidence="12">
    <location>
        <begin position="109"/>
        <end position="287"/>
    </location>
</feature>
<dbReference type="PANTHER" id="PTHR30349:SF81">
    <property type="entry name" value="TYROSINE RECOMBINASE XERC"/>
    <property type="match status" value="1"/>
</dbReference>
<reference evidence="15" key="1">
    <citation type="submission" date="2016-03" db="EMBL/GenBank/DDBJ databases">
        <authorList>
            <person name="Heylen K."/>
            <person name="De Vos P."/>
            <person name="Vekeman B."/>
        </authorList>
    </citation>
    <scope>NUCLEOTIDE SEQUENCE [LARGE SCALE GENOMIC DNA]</scope>
    <source>
        <strain evidence="15">R-45383</strain>
    </source>
</reference>
<dbReference type="InterPro" id="IPR013762">
    <property type="entry name" value="Integrase-like_cat_sf"/>
</dbReference>
<dbReference type="CDD" id="cd00798">
    <property type="entry name" value="INT_XerDC_C"/>
    <property type="match status" value="1"/>
</dbReference>
<dbReference type="InterPro" id="IPR050090">
    <property type="entry name" value="Tyrosine_recombinase_XerCD"/>
</dbReference>
<dbReference type="InterPro" id="IPR011010">
    <property type="entry name" value="DNA_brk_join_enz"/>
</dbReference>
<gene>
    <name evidence="11" type="primary">xerC</name>
    <name evidence="14" type="ORF">A1355_17375</name>
</gene>
<accession>A0A177PEP1</accession>
<dbReference type="AlphaFoldDB" id="A0A177PEP1"/>
<evidence type="ECO:0000256" key="11">
    <source>
        <dbReference type="HAMAP-Rule" id="MF_01808"/>
    </source>
</evidence>
<keyword evidence="8 11" id="KW-0238">DNA-binding</keyword>
<dbReference type="GO" id="GO:0007059">
    <property type="term" value="P:chromosome segregation"/>
    <property type="evidence" value="ECO:0007669"/>
    <property type="project" value="UniProtKB-UniRule"/>
</dbReference>
<keyword evidence="15" id="KW-1185">Reference proteome</keyword>
<dbReference type="SUPFAM" id="SSF56349">
    <property type="entry name" value="DNA breaking-rejoining enzymes"/>
    <property type="match status" value="1"/>
</dbReference>
<protein>
    <recommendedName>
        <fullName evidence="3 11">Tyrosine recombinase XerC</fullName>
    </recommendedName>
</protein>
<dbReference type="STRING" id="702114.A1355_17375"/>
<dbReference type="EMBL" id="LUUK01000009">
    <property type="protein sequence ID" value="OAI28765.1"/>
    <property type="molecule type" value="Genomic_DNA"/>
</dbReference>
<feature type="active site" evidence="11">
    <location>
        <position position="242"/>
    </location>
</feature>
<evidence type="ECO:0000256" key="4">
    <source>
        <dbReference type="ARBA" id="ARBA00022490"/>
    </source>
</evidence>
<keyword evidence="6 11" id="KW-0159">Chromosome partition</keyword>
<dbReference type="OrthoDB" id="9801717at2"/>
<dbReference type="Proteomes" id="UP000077628">
    <property type="component" value="Unassembled WGS sequence"/>
</dbReference>
<evidence type="ECO:0000256" key="6">
    <source>
        <dbReference type="ARBA" id="ARBA00022829"/>
    </source>
</evidence>
<dbReference type="NCBIfam" id="NF001399">
    <property type="entry name" value="PRK00283.1"/>
    <property type="match status" value="1"/>
</dbReference>
<name>A0A177PEP1_9GAMM</name>
<evidence type="ECO:0000256" key="9">
    <source>
        <dbReference type="ARBA" id="ARBA00023172"/>
    </source>
</evidence>
<dbReference type="GO" id="GO:0051301">
    <property type="term" value="P:cell division"/>
    <property type="evidence" value="ECO:0007669"/>
    <property type="project" value="UniProtKB-UniRule"/>
</dbReference>
<comment type="caution">
    <text evidence="14">The sequence shown here is derived from an EMBL/GenBank/DDBJ whole genome shotgun (WGS) entry which is preliminary data.</text>
</comment>
<feature type="active site" evidence="11">
    <location>
        <position position="265"/>
    </location>
</feature>
<evidence type="ECO:0000256" key="5">
    <source>
        <dbReference type="ARBA" id="ARBA00022618"/>
    </source>
</evidence>
<dbReference type="Pfam" id="PF02899">
    <property type="entry name" value="Phage_int_SAM_1"/>
    <property type="match status" value="1"/>
</dbReference>
<dbReference type="InterPro" id="IPR044068">
    <property type="entry name" value="CB"/>
</dbReference>
<comment type="function">
    <text evidence="11">Site-specific tyrosine recombinase, which acts by catalyzing the cutting and rejoining of the recombining DNA molecules. The XerC-XerD complex is essential to convert dimers of the bacterial chromosome into monomers to permit their segregation at cell division. It also contributes to the segregational stability of plasmids.</text>
</comment>
<comment type="subcellular location">
    <subcellularLocation>
        <location evidence="1 11">Cytoplasm</location>
    </subcellularLocation>
</comment>
<evidence type="ECO:0000259" key="13">
    <source>
        <dbReference type="PROSITE" id="PS51900"/>
    </source>
</evidence>
<dbReference type="Gene3D" id="1.10.443.10">
    <property type="entry name" value="Intergrase catalytic core"/>
    <property type="match status" value="1"/>
</dbReference>
<keyword evidence="10 11" id="KW-0131">Cell cycle</keyword>
<dbReference type="NCBIfam" id="TIGR02224">
    <property type="entry name" value="recomb_XerC"/>
    <property type="match status" value="1"/>
</dbReference>
<proteinExistence type="inferred from homology"/>
<keyword evidence="4 11" id="KW-0963">Cytoplasm</keyword>
<sequence>MEESCEAVLQAYLDYLSSERRLAANTLSSYQRDLSRFVGYCGQKQIPVYGVKTSDVRRYIAGRHRDGLDAKTIQRELAAIRGYYRYLVRTGGLDQNPALSVRAPKGERKMPKVLDVDQMCGLLSVNPNSILEIRDLAMFELFYSSGLRLSELVGLDVRDLDLNSGMLRVRFGKGGRQRLLPMGTRAVSAVRHWLEYRPSSECQSLFVGLKGNRLSPRSIQSRLDRWGKKQGAAERLHPHMLRHSFASHMLEASHDIRAVQELLGHSNLGTTQIYTHLDFRYLADIYDNAHPRARKVKNS</sequence>
<evidence type="ECO:0000259" key="12">
    <source>
        <dbReference type="PROSITE" id="PS51898"/>
    </source>
</evidence>
<evidence type="ECO:0000256" key="7">
    <source>
        <dbReference type="ARBA" id="ARBA00022908"/>
    </source>
</evidence>
<dbReference type="GO" id="GO:0009037">
    <property type="term" value="F:tyrosine-based site-specific recombinase activity"/>
    <property type="evidence" value="ECO:0007669"/>
    <property type="project" value="UniProtKB-UniRule"/>
</dbReference>
<dbReference type="Pfam" id="PF00589">
    <property type="entry name" value="Phage_integrase"/>
    <property type="match status" value="1"/>
</dbReference>
<evidence type="ECO:0000313" key="14">
    <source>
        <dbReference type="EMBL" id="OAI28765.1"/>
    </source>
</evidence>
<keyword evidence="9 11" id="KW-0233">DNA recombination</keyword>
<feature type="active site" description="O-(3'-phospho-DNA)-tyrosine intermediate" evidence="11">
    <location>
        <position position="274"/>
    </location>
</feature>
<feature type="active site" evidence="11">
    <location>
        <position position="239"/>
    </location>
</feature>
<evidence type="ECO:0000256" key="2">
    <source>
        <dbReference type="ARBA" id="ARBA00006657"/>
    </source>
</evidence>
<evidence type="ECO:0000256" key="10">
    <source>
        <dbReference type="ARBA" id="ARBA00023306"/>
    </source>
</evidence>
<dbReference type="InterPro" id="IPR010998">
    <property type="entry name" value="Integrase_recombinase_N"/>
</dbReference>
<dbReference type="GO" id="GO:0003677">
    <property type="term" value="F:DNA binding"/>
    <property type="evidence" value="ECO:0007669"/>
    <property type="project" value="UniProtKB-UniRule"/>
</dbReference>
<evidence type="ECO:0000256" key="8">
    <source>
        <dbReference type="ARBA" id="ARBA00023125"/>
    </source>
</evidence>
<dbReference type="GO" id="GO:0005737">
    <property type="term" value="C:cytoplasm"/>
    <property type="evidence" value="ECO:0007669"/>
    <property type="project" value="UniProtKB-SubCell"/>
</dbReference>
<evidence type="ECO:0000313" key="15">
    <source>
        <dbReference type="Proteomes" id="UP000077628"/>
    </source>
</evidence>
<comment type="subunit">
    <text evidence="11">Forms a cyclic heterotetrameric complex composed of two molecules of XerC and two molecules of XerD.</text>
</comment>
<keyword evidence="5 11" id="KW-0132">Cell division</keyword>
<dbReference type="InterPro" id="IPR011931">
    <property type="entry name" value="Recomb_XerC"/>
</dbReference>
<feature type="domain" description="Core-binding (CB)" evidence="13">
    <location>
        <begin position="3"/>
        <end position="88"/>
    </location>
</feature>
<feature type="active site" evidence="11">
    <location>
        <position position="173"/>
    </location>
</feature>
<evidence type="ECO:0000256" key="3">
    <source>
        <dbReference type="ARBA" id="ARBA00015804"/>
    </source>
</evidence>
<evidence type="ECO:0000256" key="1">
    <source>
        <dbReference type="ARBA" id="ARBA00004496"/>
    </source>
</evidence>
<dbReference type="InterPro" id="IPR023009">
    <property type="entry name" value="Tyrosine_recombinase_XerC/XerD"/>
</dbReference>
<dbReference type="InterPro" id="IPR004107">
    <property type="entry name" value="Integrase_SAM-like_N"/>
</dbReference>
<dbReference type="InterPro" id="IPR002104">
    <property type="entry name" value="Integrase_catalytic"/>
</dbReference>